<dbReference type="GO" id="GO:0005886">
    <property type="term" value="C:plasma membrane"/>
    <property type="evidence" value="ECO:0007669"/>
    <property type="project" value="UniProtKB-SubCell"/>
</dbReference>
<keyword evidence="6 12" id="KW-1133">Transmembrane helix</keyword>
<keyword evidence="4 12" id="KW-0589">Pheromone response</keyword>
<evidence type="ECO:0000256" key="3">
    <source>
        <dbReference type="ARBA" id="ARBA00022475"/>
    </source>
</evidence>
<accession>A0A6P3FJH8</accession>
<dbReference type="GO" id="GO:0016503">
    <property type="term" value="F:pheromone receptor activity"/>
    <property type="evidence" value="ECO:0007669"/>
    <property type="project" value="InterPro"/>
</dbReference>
<keyword evidence="10 12" id="KW-0675">Receptor</keyword>
<dbReference type="OrthoDB" id="9606139at2759"/>
<feature type="transmembrane region" description="Helical" evidence="12">
    <location>
        <begin position="48"/>
        <end position="70"/>
    </location>
</feature>
<dbReference type="InterPro" id="IPR017452">
    <property type="entry name" value="GPCR_Rhodpsn_7TM"/>
</dbReference>
<dbReference type="AlphaFoldDB" id="A0A6P3FJH8"/>
<feature type="domain" description="G-protein coupled receptors family 1 profile" evidence="13">
    <location>
        <begin position="27"/>
        <end position="290"/>
    </location>
</feature>
<evidence type="ECO:0000256" key="5">
    <source>
        <dbReference type="ARBA" id="ARBA00022692"/>
    </source>
</evidence>
<dbReference type="SUPFAM" id="SSF81321">
    <property type="entry name" value="Family A G protein-coupled receptor-like"/>
    <property type="match status" value="1"/>
</dbReference>
<feature type="transmembrane region" description="Helical" evidence="12">
    <location>
        <begin position="273"/>
        <end position="293"/>
    </location>
</feature>
<keyword evidence="5 12" id="KW-0812">Transmembrane</keyword>
<dbReference type="PANTHER" id="PTHR24062">
    <property type="entry name" value="VOMERONASAL TYPE-1 RECEPTOR"/>
    <property type="match status" value="1"/>
</dbReference>
<keyword evidence="7 12" id="KW-0297">G-protein coupled receptor</keyword>
<dbReference type="PRINTS" id="PR01534">
    <property type="entry name" value="VOMERONASL1R"/>
</dbReference>
<feature type="transmembrane region" description="Helical" evidence="12">
    <location>
        <begin position="183"/>
        <end position="214"/>
    </location>
</feature>
<dbReference type="FunFam" id="1.20.1070.10:FF:000051">
    <property type="entry name" value="Vomeronasal type-1 receptor"/>
    <property type="match status" value="1"/>
</dbReference>
<comment type="similarity">
    <text evidence="2 12">Belongs to the G-protein coupled receptor 1 family.</text>
</comment>
<evidence type="ECO:0000256" key="12">
    <source>
        <dbReference type="RuleBase" id="RU364061"/>
    </source>
</evidence>
<dbReference type="InterPro" id="IPR004072">
    <property type="entry name" value="Vmron_rcpt_1"/>
</dbReference>
<dbReference type="Proteomes" id="UP000515203">
    <property type="component" value="Unplaced"/>
</dbReference>
<evidence type="ECO:0000256" key="6">
    <source>
        <dbReference type="ARBA" id="ARBA00022989"/>
    </source>
</evidence>
<dbReference type="PROSITE" id="PS50262">
    <property type="entry name" value="G_PROTEIN_RECEP_F1_2"/>
    <property type="match status" value="1"/>
</dbReference>
<dbReference type="GeneID" id="101561814"/>
<evidence type="ECO:0000259" key="13">
    <source>
        <dbReference type="PROSITE" id="PS50262"/>
    </source>
</evidence>
<dbReference type="GO" id="GO:0019236">
    <property type="term" value="P:response to pheromone"/>
    <property type="evidence" value="ECO:0007669"/>
    <property type="project" value="UniProtKB-KW"/>
</dbReference>
<comment type="subcellular location">
    <subcellularLocation>
        <location evidence="1 12">Cell membrane</location>
        <topology evidence="1 12">Multi-pass membrane protein</topology>
    </subcellularLocation>
</comment>
<evidence type="ECO:0000256" key="11">
    <source>
        <dbReference type="ARBA" id="ARBA00023224"/>
    </source>
</evidence>
<feature type="transmembrane region" description="Helical" evidence="12">
    <location>
        <begin position="90"/>
        <end position="112"/>
    </location>
</feature>
<evidence type="ECO:0000256" key="4">
    <source>
        <dbReference type="ARBA" id="ARBA00022507"/>
    </source>
</evidence>
<keyword evidence="11 12" id="KW-0807">Transducer</keyword>
<sequence>MSKNSIFCGATDMKSMLFFEVSIGIIANTALLSFHALTFLLGHRPRPIDLTIGHLALIHIVMLLSESVLVTDNFVYQILGFDTTCASVIYLNRLMTDLSIATTCLLSILQAITVSPRGSCLAKFKQKSLHQNLCCFLFLWVFNMLINGRFLISAVATSNVTSLSVMFLTKSCSLLPVSPFLKYLFLSLMIFKYLACITLMALSSVYMVILLCRHKRQSKHLHRNRVSSKPSPEQRATWTILLLMSFFIVMYCLDCVFHSTSSVLWSHFAINNGIQMLVGSCYATMSPFVLIICERQVTKCIRFME</sequence>
<feature type="transmembrane region" description="Helical" evidence="12">
    <location>
        <begin position="235"/>
        <end position="253"/>
    </location>
</feature>
<evidence type="ECO:0000256" key="2">
    <source>
        <dbReference type="ARBA" id="ARBA00010663"/>
    </source>
</evidence>
<keyword evidence="14" id="KW-1185">Reference proteome</keyword>
<name>A0A6P3FJH8_OCTDE</name>
<dbReference type="GO" id="GO:0007606">
    <property type="term" value="P:sensory perception of chemical stimulus"/>
    <property type="evidence" value="ECO:0007669"/>
    <property type="project" value="UniProtKB-ARBA"/>
</dbReference>
<dbReference type="InParanoid" id="A0A6P3FJH8"/>
<proteinExistence type="inferred from homology"/>
<evidence type="ECO:0000256" key="1">
    <source>
        <dbReference type="ARBA" id="ARBA00004651"/>
    </source>
</evidence>
<feature type="transmembrane region" description="Helical" evidence="12">
    <location>
        <begin position="21"/>
        <end position="41"/>
    </location>
</feature>
<dbReference type="Pfam" id="PF03402">
    <property type="entry name" value="V1R"/>
    <property type="match status" value="1"/>
</dbReference>
<feature type="transmembrane region" description="Helical" evidence="12">
    <location>
        <begin position="133"/>
        <end position="156"/>
    </location>
</feature>
<dbReference type="Gene3D" id="1.20.1070.10">
    <property type="entry name" value="Rhodopsin 7-helix transmembrane proteins"/>
    <property type="match status" value="1"/>
</dbReference>
<protein>
    <recommendedName>
        <fullName evidence="12">Vomeronasal type-1 receptor</fullName>
    </recommendedName>
</protein>
<keyword evidence="9" id="KW-1015">Disulfide bond</keyword>
<evidence type="ECO:0000256" key="7">
    <source>
        <dbReference type="ARBA" id="ARBA00023040"/>
    </source>
</evidence>
<evidence type="ECO:0000256" key="10">
    <source>
        <dbReference type="ARBA" id="ARBA00023170"/>
    </source>
</evidence>
<evidence type="ECO:0000256" key="8">
    <source>
        <dbReference type="ARBA" id="ARBA00023136"/>
    </source>
</evidence>
<evidence type="ECO:0000313" key="14">
    <source>
        <dbReference type="Proteomes" id="UP000515203"/>
    </source>
</evidence>
<gene>
    <name evidence="15" type="primary">LOC101561814</name>
</gene>
<organism evidence="14 15">
    <name type="scientific">Octodon degus</name>
    <name type="common">Degu</name>
    <name type="synonym">Sciurus degus</name>
    <dbReference type="NCBI Taxonomy" id="10160"/>
    <lineage>
        <taxon>Eukaryota</taxon>
        <taxon>Metazoa</taxon>
        <taxon>Chordata</taxon>
        <taxon>Craniata</taxon>
        <taxon>Vertebrata</taxon>
        <taxon>Euteleostomi</taxon>
        <taxon>Mammalia</taxon>
        <taxon>Eutheria</taxon>
        <taxon>Euarchontoglires</taxon>
        <taxon>Glires</taxon>
        <taxon>Rodentia</taxon>
        <taxon>Hystricomorpha</taxon>
        <taxon>Octodontidae</taxon>
        <taxon>Octodon</taxon>
    </lineage>
</organism>
<evidence type="ECO:0000313" key="15">
    <source>
        <dbReference type="RefSeq" id="XP_004648558.1"/>
    </source>
</evidence>
<dbReference type="CDD" id="cd13949">
    <property type="entry name" value="7tm_V1R_pheromone"/>
    <property type="match status" value="1"/>
</dbReference>
<evidence type="ECO:0000256" key="9">
    <source>
        <dbReference type="ARBA" id="ARBA00023157"/>
    </source>
</evidence>
<dbReference type="RefSeq" id="XP_004648558.1">
    <property type="nucleotide sequence ID" value="XM_004648501.1"/>
</dbReference>
<reference evidence="15" key="1">
    <citation type="submission" date="2025-08" db="UniProtKB">
        <authorList>
            <consortium name="RefSeq"/>
        </authorList>
    </citation>
    <scope>IDENTIFICATION</scope>
</reference>
<keyword evidence="3 12" id="KW-1003">Cell membrane</keyword>
<keyword evidence="8 12" id="KW-0472">Membrane</keyword>